<protein>
    <submittedName>
        <fullName evidence="1">Uncharacterized protein</fullName>
    </submittedName>
</protein>
<organism evidence="1 2">
    <name type="scientific">Candidatus Kerfeldbacteria bacterium RIFCSPHIGHO2_12_FULL_48_17</name>
    <dbReference type="NCBI Taxonomy" id="1798542"/>
    <lineage>
        <taxon>Bacteria</taxon>
        <taxon>Candidatus Kerfeldiibacteriota</taxon>
    </lineage>
</organism>
<reference evidence="1 2" key="1">
    <citation type="journal article" date="2016" name="Nat. Commun.">
        <title>Thousands of microbial genomes shed light on interconnected biogeochemical processes in an aquifer system.</title>
        <authorList>
            <person name="Anantharaman K."/>
            <person name="Brown C.T."/>
            <person name="Hug L.A."/>
            <person name="Sharon I."/>
            <person name="Castelle C.J."/>
            <person name="Probst A.J."/>
            <person name="Thomas B.C."/>
            <person name="Singh A."/>
            <person name="Wilkins M.J."/>
            <person name="Karaoz U."/>
            <person name="Brodie E.L."/>
            <person name="Williams K.H."/>
            <person name="Hubbard S.S."/>
            <person name="Banfield J.F."/>
        </authorList>
    </citation>
    <scope>NUCLEOTIDE SEQUENCE [LARGE SCALE GENOMIC DNA]</scope>
</reference>
<proteinExistence type="predicted"/>
<dbReference type="EMBL" id="MHKD01000043">
    <property type="protein sequence ID" value="OGY81487.1"/>
    <property type="molecule type" value="Genomic_DNA"/>
</dbReference>
<accession>A0A1G2AZU7</accession>
<evidence type="ECO:0000313" key="2">
    <source>
        <dbReference type="Proteomes" id="UP000176952"/>
    </source>
</evidence>
<dbReference type="STRING" id="1798542.A3F54_02555"/>
<dbReference type="AlphaFoldDB" id="A0A1G2AZU7"/>
<comment type="caution">
    <text evidence="1">The sequence shown here is derived from an EMBL/GenBank/DDBJ whole genome shotgun (WGS) entry which is preliminary data.</text>
</comment>
<evidence type="ECO:0000313" key="1">
    <source>
        <dbReference type="EMBL" id="OGY81487.1"/>
    </source>
</evidence>
<gene>
    <name evidence="1" type="ORF">A3F54_02555</name>
</gene>
<name>A0A1G2AZU7_9BACT</name>
<dbReference type="Proteomes" id="UP000176952">
    <property type="component" value="Unassembled WGS sequence"/>
</dbReference>
<sequence>MPPIRKNCRISGQTFEISELEQELLQKLHAPEPDTHPNERLRYLMAFRNTHTLYNDKCDLCGKYTMSMWGENPIFPVYCKECWFSDKWQPVQRNLDLNRSFFDQFQELVNLSPHPARSVNDPMENSDYCNAAGWMKNCYMTFNAANCENVYYSYGVNKINNSIDVVMTDEAEYIYHSISCHKSFQVFYSEFAINCRDSYFLYDCIDCSDCALSTNLRHKQFVFMNQQLTEAEYRAKTAELKSGSYAVMQKYLAQFAEMKKQAIKKYMIGTRNQDVTGNIIFGSKNLVNSYTIQNCEDCANLVDMWDTKDSLDMMAFGLGAELCYSCASVGLKANNLKYVWNSFDNVFNQEYCAFALSSNNVFGCAFGRKMEYRILNKPYPKEEYKHVIKEIREKMIKNGEYGHMFRHDMLPFAYNECIAGLQMPLTREQAERLGFRWAEKKVPQVPAHLIFTPPDSILGVEWQHVDGKVILCQKTKRPFKITKPEFDFYKQFNLPLPRVHPEERLVDQYPSDMIFNLHTAQCSNCGIKIQTSMPEGDRTFCDACYQKTVQ</sequence>